<sequence>MTVKNLHCAHLATPVGQPGSGRLRYGAAMALYADGLLSAEALEVYRICAPLDAEDPAVLLAQQGLAVPEAVALPPEAELRALIAEADRYLATLPGPGVAEVRMGLAGVRGQPFHPVPAPPNAVLAAHLAAALEPLALTHPALAMAIAATVPHLNWQTFDQYPAEQIGADFRSGNAFCIIIGQDGPIKAQGFDFGLFLVAPHVLYRDHHHKAPELYAPLTGPHGWRFGPASPLIVKPAHEPVWNDPDAPHATKVGAVPFLCLYGWTADVDSPAQVIPADDWAALEALRL</sequence>
<comment type="caution">
    <text evidence="1">The sequence shown here is derived from an EMBL/GenBank/DDBJ whole genome shotgun (WGS) entry which is preliminary data.</text>
</comment>
<proteinExistence type="predicted"/>
<dbReference type="Gene3D" id="2.60.120.10">
    <property type="entry name" value="Jelly Rolls"/>
    <property type="match status" value="1"/>
</dbReference>
<gene>
    <name evidence="1" type="ORF">GEU84_017715</name>
</gene>
<dbReference type="Pfam" id="PF16867">
    <property type="entry name" value="DMSP_lyase"/>
    <property type="match status" value="1"/>
</dbReference>
<protein>
    <submittedName>
        <fullName evidence="1">Uncharacterized protein</fullName>
    </submittedName>
</protein>
<evidence type="ECO:0000313" key="1">
    <source>
        <dbReference type="EMBL" id="NUB46232.1"/>
    </source>
</evidence>
<dbReference type="InterPro" id="IPR031723">
    <property type="entry name" value="DMSP_lyase"/>
</dbReference>
<keyword evidence="2" id="KW-1185">Reference proteome</keyword>
<accession>A0A8X8H4J2</accession>
<name>A0A8X8H4J2_9RHOB</name>
<dbReference type="RefSeq" id="WP_152828406.1">
    <property type="nucleotide sequence ID" value="NZ_WHUT02000013.1"/>
</dbReference>
<reference evidence="1" key="1">
    <citation type="submission" date="2020-05" db="EMBL/GenBank/DDBJ databases">
        <title>Fertoebacter nigrum gen. nov., sp. nov., a new member of the family Rhodobacteraceae.</title>
        <authorList>
            <person name="Szuroczki S."/>
            <person name="Abbaszade G."/>
            <person name="Buni D."/>
            <person name="Schumann P."/>
            <person name="Toth E."/>
        </authorList>
    </citation>
    <scope>NUCLEOTIDE SEQUENCE</scope>
    <source>
        <strain evidence="1">RG-N-1a</strain>
    </source>
</reference>
<dbReference type="Proteomes" id="UP000484076">
    <property type="component" value="Unassembled WGS sequence"/>
</dbReference>
<dbReference type="InterPro" id="IPR014710">
    <property type="entry name" value="RmlC-like_jellyroll"/>
</dbReference>
<evidence type="ECO:0000313" key="2">
    <source>
        <dbReference type="Proteomes" id="UP000484076"/>
    </source>
</evidence>
<dbReference type="EMBL" id="WHUT02000013">
    <property type="protein sequence ID" value="NUB46232.1"/>
    <property type="molecule type" value="Genomic_DNA"/>
</dbReference>
<dbReference type="GO" id="GO:0047869">
    <property type="term" value="F:dimethylpropiothetin dethiomethylase activity"/>
    <property type="evidence" value="ECO:0007669"/>
    <property type="project" value="InterPro"/>
</dbReference>
<dbReference type="AlphaFoldDB" id="A0A8X8H4J2"/>
<organism evidence="1 2">
    <name type="scientific">Fertoeibacter niger</name>
    <dbReference type="NCBI Taxonomy" id="2656921"/>
    <lineage>
        <taxon>Bacteria</taxon>
        <taxon>Pseudomonadati</taxon>
        <taxon>Pseudomonadota</taxon>
        <taxon>Alphaproteobacteria</taxon>
        <taxon>Rhodobacterales</taxon>
        <taxon>Paracoccaceae</taxon>
        <taxon>Fertoeibacter</taxon>
    </lineage>
</organism>